<dbReference type="EMBL" id="AFEU01000003">
    <property type="protein sequence ID" value="EIJ78053.1"/>
    <property type="molecule type" value="Genomic_DNA"/>
</dbReference>
<comment type="caution">
    <text evidence="2">The sequence shown here is derived from an EMBL/GenBank/DDBJ whole genome shotgun (WGS) entry which is preliminary data.</text>
</comment>
<dbReference type="SUPFAM" id="SSF55136">
    <property type="entry name" value="Probable bacterial effector-binding domain"/>
    <property type="match status" value="1"/>
</dbReference>
<dbReference type="OrthoDB" id="2734147at2"/>
<evidence type="ECO:0000313" key="3">
    <source>
        <dbReference type="Proteomes" id="UP000010523"/>
    </source>
</evidence>
<name>I3DUY2_BACMT</name>
<evidence type="ECO:0000313" key="2">
    <source>
        <dbReference type="EMBL" id="EIJ78053.1"/>
    </source>
</evidence>
<dbReference type="STRING" id="997296.PB1_10844"/>
<accession>I3DUY2</accession>
<dbReference type="Gene3D" id="3.20.80.10">
    <property type="entry name" value="Regulatory factor, effector binding domain"/>
    <property type="match status" value="1"/>
</dbReference>
<dbReference type="eggNOG" id="COG3708">
    <property type="taxonomic scope" value="Bacteria"/>
</dbReference>
<sequence length="94" mass="10999">MTTPVEKIENIPDGMIGFTIPGKKYVFATHNGASNEVHNTYLRMFSWMKEHGYEQDYHALSMEVYKDEHKEINASGEILCFDIYLPLKERKNEK</sequence>
<dbReference type="Proteomes" id="UP000010523">
    <property type="component" value="Unassembled WGS sequence"/>
</dbReference>
<feature type="domain" description="GyrI-like small molecule binding" evidence="1">
    <location>
        <begin position="7"/>
        <end position="88"/>
    </location>
</feature>
<proteinExistence type="predicted"/>
<keyword evidence="3" id="KW-1185">Reference proteome</keyword>
<gene>
    <name evidence="2" type="ORF">PB1_10844</name>
</gene>
<evidence type="ECO:0000259" key="1">
    <source>
        <dbReference type="Pfam" id="PF06445"/>
    </source>
</evidence>
<dbReference type="InterPro" id="IPR029442">
    <property type="entry name" value="GyrI-like"/>
</dbReference>
<protein>
    <recommendedName>
        <fullName evidence="1">GyrI-like small molecule binding domain-containing protein</fullName>
    </recommendedName>
</protein>
<dbReference type="RefSeq" id="WP_004436227.1">
    <property type="nucleotide sequence ID" value="NZ_AFEU01000003.1"/>
</dbReference>
<organism evidence="2 3">
    <name type="scientific">Bacillus methanolicus PB1</name>
    <dbReference type="NCBI Taxonomy" id="997296"/>
    <lineage>
        <taxon>Bacteria</taxon>
        <taxon>Bacillati</taxon>
        <taxon>Bacillota</taxon>
        <taxon>Bacilli</taxon>
        <taxon>Bacillales</taxon>
        <taxon>Bacillaceae</taxon>
        <taxon>Bacillus</taxon>
    </lineage>
</organism>
<dbReference type="PATRIC" id="fig|997296.3.peg.2279"/>
<dbReference type="Pfam" id="PF06445">
    <property type="entry name" value="GyrI-like"/>
    <property type="match status" value="1"/>
</dbReference>
<reference evidence="2 3" key="1">
    <citation type="journal article" date="2012" name="Appl. Environ. Microbiol.">
        <title>Genome Sequence of Thermotolerant Bacillus methanolicus: Features and Regulation Related to Methylotrophy and Production of L-Lysine and L-Glutamate from Methanol.</title>
        <authorList>
            <person name="Heggeset T.M."/>
            <person name="Krog A."/>
            <person name="Balzer S."/>
            <person name="Wentzel A."/>
            <person name="Ellingsen T.E."/>
            <person name="Brautaset T."/>
        </authorList>
    </citation>
    <scope>NUCLEOTIDE SEQUENCE [LARGE SCALE GENOMIC DNA]</scope>
    <source>
        <strain evidence="2 3">PB1</strain>
    </source>
</reference>
<dbReference type="InterPro" id="IPR011256">
    <property type="entry name" value="Reg_factor_effector_dom_sf"/>
</dbReference>
<dbReference type="AlphaFoldDB" id="I3DUY2"/>